<dbReference type="RefSeq" id="WP_147851400.1">
    <property type="nucleotide sequence ID" value="NZ_VDUZ01000056.1"/>
</dbReference>
<dbReference type="InterPro" id="IPR017039">
    <property type="entry name" value="Virul_fac_BrkB"/>
</dbReference>
<evidence type="ECO:0000256" key="6">
    <source>
        <dbReference type="SAM" id="Phobius"/>
    </source>
</evidence>
<dbReference type="NCBIfam" id="TIGR00765">
    <property type="entry name" value="yihY_not_rbn"/>
    <property type="match status" value="1"/>
</dbReference>
<evidence type="ECO:0000256" key="5">
    <source>
        <dbReference type="ARBA" id="ARBA00023136"/>
    </source>
</evidence>
<keyword evidence="3 6" id="KW-0812">Transmembrane</keyword>
<feature type="transmembrane region" description="Helical" evidence="6">
    <location>
        <begin position="237"/>
        <end position="264"/>
    </location>
</feature>
<organism evidence="7 8">
    <name type="scientific">Vineibacter terrae</name>
    <dbReference type="NCBI Taxonomy" id="2586908"/>
    <lineage>
        <taxon>Bacteria</taxon>
        <taxon>Pseudomonadati</taxon>
        <taxon>Pseudomonadota</taxon>
        <taxon>Alphaproteobacteria</taxon>
        <taxon>Hyphomicrobiales</taxon>
        <taxon>Vineibacter</taxon>
    </lineage>
</organism>
<gene>
    <name evidence="7" type="ORF">FHP25_33685</name>
</gene>
<protein>
    <submittedName>
        <fullName evidence="7">YihY/virulence factor BrkB family protein</fullName>
    </submittedName>
</protein>
<dbReference type="Proteomes" id="UP000321638">
    <property type="component" value="Unassembled WGS sequence"/>
</dbReference>
<evidence type="ECO:0000313" key="8">
    <source>
        <dbReference type="Proteomes" id="UP000321638"/>
    </source>
</evidence>
<evidence type="ECO:0000256" key="4">
    <source>
        <dbReference type="ARBA" id="ARBA00022989"/>
    </source>
</evidence>
<dbReference type="PANTHER" id="PTHR30213">
    <property type="entry name" value="INNER MEMBRANE PROTEIN YHJD"/>
    <property type="match status" value="1"/>
</dbReference>
<feature type="transmembrane region" description="Helical" evidence="6">
    <location>
        <begin position="174"/>
        <end position="199"/>
    </location>
</feature>
<comment type="caution">
    <text evidence="7">The sequence shown here is derived from an EMBL/GenBank/DDBJ whole genome shotgun (WGS) entry which is preliminary data.</text>
</comment>
<feature type="transmembrane region" description="Helical" evidence="6">
    <location>
        <begin position="135"/>
        <end position="154"/>
    </location>
</feature>
<comment type="subcellular location">
    <subcellularLocation>
        <location evidence="1">Cell membrane</location>
        <topology evidence="1">Multi-pass membrane protein</topology>
    </subcellularLocation>
</comment>
<dbReference type="EMBL" id="VDUZ01000056">
    <property type="protein sequence ID" value="TXL70606.1"/>
    <property type="molecule type" value="Genomic_DNA"/>
</dbReference>
<feature type="transmembrane region" description="Helical" evidence="6">
    <location>
        <begin position="90"/>
        <end position="114"/>
    </location>
</feature>
<reference evidence="7 8" key="1">
    <citation type="submission" date="2019-06" db="EMBL/GenBank/DDBJ databases">
        <title>New taxonomy in bacterial strain CC-CFT640, isolated from vineyard.</title>
        <authorList>
            <person name="Lin S.-Y."/>
            <person name="Tsai C.-F."/>
            <person name="Young C.-C."/>
        </authorList>
    </citation>
    <scope>NUCLEOTIDE SEQUENCE [LARGE SCALE GENOMIC DNA]</scope>
    <source>
        <strain evidence="7 8">CC-CFT640</strain>
    </source>
</reference>
<dbReference type="GO" id="GO:0005886">
    <property type="term" value="C:plasma membrane"/>
    <property type="evidence" value="ECO:0007669"/>
    <property type="project" value="UniProtKB-SubCell"/>
</dbReference>
<sequence>MRAGWVLLRSTIDGFVEDEMLSRGAAIAYYSVFALAPVLIIAIAVAGLVFGPDAAQGAIVAELSGLMGERSADVLQSVVRSASDPGSGTWATVIGIGALMVTASGVFSEMQAALNRVWKAKPQTSVLSRLVRARLVSLGLVLALGFLMTISLVVNAGLSAIDTYVKGFVPGGHVLLQVVTFVASFALISLLFAAIYKALPDTQIPWRDVTMGAIVTALLMTLGKSLIAFYLGSSSVASAYGAAGALALMLVWIFYSAQIFLLGAEFTRAYAELRGDRRRPASARVSGADG</sequence>
<evidence type="ECO:0000313" key="7">
    <source>
        <dbReference type="EMBL" id="TXL70606.1"/>
    </source>
</evidence>
<proteinExistence type="predicted"/>
<dbReference type="PIRSF" id="PIRSF035875">
    <property type="entry name" value="RNase_BN"/>
    <property type="match status" value="1"/>
</dbReference>
<keyword evidence="2" id="KW-1003">Cell membrane</keyword>
<feature type="transmembrane region" description="Helical" evidence="6">
    <location>
        <begin position="27"/>
        <end position="50"/>
    </location>
</feature>
<evidence type="ECO:0000256" key="1">
    <source>
        <dbReference type="ARBA" id="ARBA00004651"/>
    </source>
</evidence>
<evidence type="ECO:0000256" key="3">
    <source>
        <dbReference type="ARBA" id="ARBA00022692"/>
    </source>
</evidence>
<accession>A0A5C8P9Y2</accession>
<keyword evidence="8" id="KW-1185">Reference proteome</keyword>
<dbReference type="PANTHER" id="PTHR30213:SF1">
    <property type="entry name" value="INNER MEMBRANE PROTEIN YHJD"/>
    <property type="match status" value="1"/>
</dbReference>
<name>A0A5C8P9Y2_9HYPH</name>
<feature type="transmembrane region" description="Helical" evidence="6">
    <location>
        <begin position="211"/>
        <end position="231"/>
    </location>
</feature>
<keyword evidence="4 6" id="KW-1133">Transmembrane helix</keyword>
<dbReference type="OrthoDB" id="9797028at2"/>
<keyword evidence="5 6" id="KW-0472">Membrane</keyword>
<dbReference type="AlphaFoldDB" id="A0A5C8P9Y2"/>
<dbReference type="Pfam" id="PF03631">
    <property type="entry name" value="Virul_fac_BrkB"/>
    <property type="match status" value="1"/>
</dbReference>
<evidence type="ECO:0000256" key="2">
    <source>
        <dbReference type="ARBA" id="ARBA00022475"/>
    </source>
</evidence>